<dbReference type="Proteomes" id="UP000472265">
    <property type="component" value="Chromosome 7"/>
</dbReference>
<keyword evidence="2" id="KW-1185">Reference proteome</keyword>
<dbReference type="InParanoid" id="A0A671U8Z6"/>
<dbReference type="Ensembl" id="ENSSAUT00010009904.1">
    <property type="protein sequence ID" value="ENSSAUP00010009279.1"/>
    <property type="gene ID" value="ENSSAUG00010004589.1"/>
</dbReference>
<organism evidence="1 2">
    <name type="scientific">Sparus aurata</name>
    <name type="common">Gilthead sea bream</name>
    <dbReference type="NCBI Taxonomy" id="8175"/>
    <lineage>
        <taxon>Eukaryota</taxon>
        <taxon>Metazoa</taxon>
        <taxon>Chordata</taxon>
        <taxon>Craniata</taxon>
        <taxon>Vertebrata</taxon>
        <taxon>Euteleostomi</taxon>
        <taxon>Actinopterygii</taxon>
        <taxon>Neopterygii</taxon>
        <taxon>Teleostei</taxon>
        <taxon>Neoteleostei</taxon>
        <taxon>Acanthomorphata</taxon>
        <taxon>Eupercaria</taxon>
        <taxon>Spariformes</taxon>
        <taxon>Sparidae</taxon>
        <taxon>Sparus</taxon>
    </lineage>
</organism>
<name>A0A671U8Z6_SPAAU</name>
<protein>
    <submittedName>
        <fullName evidence="1">Uncharacterized protein</fullName>
    </submittedName>
</protein>
<reference evidence="1" key="3">
    <citation type="submission" date="2025-09" db="UniProtKB">
        <authorList>
            <consortium name="Ensembl"/>
        </authorList>
    </citation>
    <scope>IDENTIFICATION</scope>
</reference>
<proteinExistence type="predicted"/>
<reference evidence="1" key="2">
    <citation type="submission" date="2025-08" db="UniProtKB">
        <authorList>
            <consortium name="Ensembl"/>
        </authorList>
    </citation>
    <scope>IDENTIFICATION</scope>
</reference>
<reference evidence="1" key="1">
    <citation type="submission" date="2021-04" db="EMBL/GenBank/DDBJ databases">
        <authorList>
            <consortium name="Wellcome Sanger Institute Data Sharing"/>
        </authorList>
    </citation>
    <scope>NUCLEOTIDE SEQUENCE [LARGE SCALE GENOMIC DNA]</scope>
</reference>
<evidence type="ECO:0000313" key="2">
    <source>
        <dbReference type="Proteomes" id="UP000472265"/>
    </source>
</evidence>
<dbReference type="AlphaFoldDB" id="A0A671U8Z6"/>
<evidence type="ECO:0000313" key="1">
    <source>
        <dbReference type="Ensembl" id="ENSSAUP00010009279.1"/>
    </source>
</evidence>
<dbReference type="GeneTree" id="ENSGT00990000208548"/>
<accession>A0A671U8Z6</accession>
<sequence length="213" mass="22726">YDNLYFKYEFWLLHPRACSHTHTHTHTQLFSYFHFLLPSCIYALCPTVFTPASELIAPSTQLLLLTKEPHSDKAARAVGRELCFNEEPSGSFDADDYEGNEESDEAVKGGTYAVKGSGYVRKEIGPMCSETKGPCVGIGVGLSESGARVMTKAELASTSVSVGPAKATLGLSADTGVGVGPSGVEAKVLGTGFSLGREVGVSFLGTGFKFKLW</sequence>